<evidence type="ECO:0000256" key="4">
    <source>
        <dbReference type="SAM" id="Coils"/>
    </source>
</evidence>
<dbReference type="EC" id="3.1.21.-" evidence="6"/>
<keyword evidence="6" id="KW-0378">Hydrolase</keyword>
<proteinExistence type="inferred from homology"/>
<keyword evidence="6" id="KW-0255">Endonuclease</keyword>
<reference evidence="6 7" key="1">
    <citation type="submission" date="2022-04" db="EMBL/GenBank/DDBJ databases">
        <title>Hymenobacter sp. isolated from the air.</title>
        <authorList>
            <person name="Won M."/>
            <person name="Lee C.-M."/>
            <person name="Woen H.-Y."/>
            <person name="Kwon S.-W."/>
        </authorList>
    </citation>
    <scope>NUCLEOTIDE SEQUENCE [LARGE SCALE GENOMIC DNA]</scope>
    <source>
        <strain evidence="7">5516 S-25</strain>
    </source>
</reference>
<keyword evidence="6" id="KW-0540">Nuclease</keyword>
<evidence type="ECO:0000313" key="6">
    <source>
        <dbReference type="EMBL" id="UPL50220.1"/>
    </source>
</evidence>
<evidence type="ECO:0000256" key="2">
    <source>
        <dbReference type="ARBA" id="ARBA00022747"/>
    </source>
</evidence>
<comment type="similarity">
    <text evidence="1">Belongs to the type-I restriction system S methylase family.</text>
</comment>
<evidence type="ECO:0000256" key="1">
    <source>
        <dbReference type="ARBA" id="ARBA00010923"/>
    </source>
</evidence>
<gene>
    <name evidence="6" type="ORF">MWH26_04755</name>
</gene>
<dbReference type="Pfam" id="PF01420">
    <property type="entry name" value="Methylase_S"/>
    <property type="match status" value="2"/>
</dbReference>
<dbReference type="RefSeq" id="WP_247976260.1">
    <property type="nucleotide sequence ID" value="NZ_CP095848.1"/>
</dbReference>
<protein>
    <submittedName>
        <fullName evidence="6">Restriction endonuclease subunit S</fullName>
        <ecNumber evidence="6">3.1.21.-</ecNumber>
    </submittedName>
</protein>
<evidence type="ECO:0000259" key="5">
    <source>
        <dbReference type="Pfam" id="PF01420"/>
    </source>
</evidence>
<sequence length="454" mass="49694">MKYRLGDICTIAKGATGIMKAVPGPYPMVTLAEERKQHNEYQFDAAAVIVPLISSTGHGHASIKRIHYQEGKFALGTILCAVIPKDESLLNPRYLFVYLQQFKDSVLVPLMKGAANVSLPLNKLAALEIEVPALAKQQEVIELAEVLTGHKDDLEVLLDAQEADTVKLRQALLREAMQGQLLPQDPTDEPAAVLLKKLQAAKAASGKAGKGKAGALFAEEAQAVEGPYALPEKWTWCKLGELVERSDSGWSPACANYPAAEGVWGVLRTTSVQKLQFLAEENKQLPAALTPRPQYEVQAGDILITRAGPKNRVGVCCVVDEVRPKLMISDKLIRLHLHEKQAYPKFIALALNIGVSAQFLEDVKTGMADSQVNISQDNLRATIIPLPPLTEQHRIVAKLEQLLQHCDALEQRIRESRRLAEQLLQTALREALSAPEAVNDLALTAKLGHQLTLL</sequence>
<evidence type="ECO:0000256" key="3">
    <source>
        <dbReference type="ARBA" id="ARBA00023125"/>
    </source>
</evidence>
<dbReference type="PANTHER" id="PTHR43140:SF1">
    <property type="entry name" value="TYPE I RESTRICTION ENZYME ECOKI SPECIFICITY SUBUNIT"/>
    <property type="match status" value="1"/>
</dbReference>
<dbReference type="GO" id="GO:0004519">
    <property type="term" value="F:endonuclease activity"/>
    <property type="evidence" value="ECO:0007669"/>
    <property type="project" value="UniProtKB-KW"/>
</dbReference>
<keyword evidence="3" id="KW-0238">DNA-binding</keyword>
<keyword evidence="2" id="KW-0680">Restriction system</keyword>
<feature type="domain" description="Type I restriction modification DNA specificity" evidence="5">
    <location>
        <begin position="231"/>
        <end position="415"/>
    </location>
</feature>
<dbReference type="InterPro" id="IPR000055">
    <property type="entry name" value="Restrct_endonuc_typeI_TRD"/>
</dbReference>
<dbReference type="EMBL" id="CP095848">
    <property type="protein sequence ID" value="UPL50220.1"/>
    <property type="molecule type" value="Genomic_DNA"/>
</dbReference>
<dbReference type="GO" id="GO:0016787">
    <property type="term" value="F:hydrolase activity"/>
    <property type="evidence" value="ECO:0007669"/>
    <property type="project" value="UniProtKB-KW"/>
</dbReference>
<dbReference type="Gene3D" id="3.90.220.20">
    <property type="entry name" value="DNA methylase specificity domains"/>
    <property type="match status" value="2"/>
</dbReference>
<feature type="domain" description="Type I restriction modification DNA specificity" evidence="5">
    <location>
        <begin position="2"/>
        <end position="142"/>
    </location>
</feature>
<evidence type="ECO:0000313" key="7">
    <source>
        <dbReference type="Proteomes" id="UP000829647"/>
    </source>
</evidence>
<feature type="coiled-coil region" evidence="4">
    <location>
        <begin position="399"/>
        <end position="426"/>
    </location>
</feature>
<keyword evidence="7" id="KW-1185">Reference proteome</keyword>
<dbReference type="PANTHER" id="PTHR43140">
    <property type="entry name" value="TYPE-1 RESTRICTION ENZYME ECOKI SPECIFICITY PROTEIN"/>
    <property type="match status" value="1"/>
</dbReference>
<dbReference type="Proteomes" id="UP000829647">
    <property type="component" value="Chromosome"/>
</dbReference>
<dbReference type="SUPFAM" id="SSF116734">
    <property type="entry name" value="DNA methylase specificity domain"/>
    <property type="match status" value="2"/>
</dbReference>
<dbReference type="InterPro" id="IPR051212">
    <property type="entry name" value="Type-I_RE_S_subunit"/>
</dbReference>
<keyword evidence="4" id="KW-0175">Coiled coil</keyword>
<name>A0ABY4JC88_9BACT</name>
<organism evidence="6 7">
    <name type="scientific">Hymenobacter sublimis</name>
    <dbReference type="NCBI Taxonomy" id="2933777"/>
    <lineage>
        <taxon>Bacteria</taxon>
        <taxon>Pseudomonadati</taxon>
        <taxon>Bacteroidota</taxon>
        <taxon>Cytophagia</taxon>
        <taxon>Cytophagales</taxon>
        <taxon>Hymenobacteraceae</taxon>
        <taxon>Hymenobacter</taxon>
    </lineage>
</organism>
<dbReference type="CDD" id="cd17261">
    <property type="entry name" value="RMtype1_S_EcoKI-TRD2-CR2_like"/>
    <property type="match status" value="1"/>
</dbReference>
<accession>A0ABY4JC88</accession>
<dbReference type="InterPro" id="IPR044946">
    <property type="entry name" value="Restrct_endonuc_typeI_TRD_sf"/>
</dbReference>